<evidence type="ECO:0000256" key="1">
    <source>
        <dbReference type="SAM" id="Phobius"/>
    </source>
</evidence>
<feature type="transmembrane region" description="Helical" evidence="1">
    <location>
        <begin position="84"/>
        <end position="105"/>
    </location>
</feature>
<evidence type="ECO:0000313" key="3">
    <source>
        <dbReference type="Proteomes" id="UP001469553"/>
    </source>
</evidence>
<keyword evidence="1" id="KW-1133">Transmembrane helix</keyword>
<comment type="caution">
    <text evidence="2">The sequence shown here is derived from an EMBL/GenBank/DDBJ whole genome shotgun (WGS) entry which is preliminary data.</text>
</comment>
<gene>
    <name evidence="2" type="ORF">AMECASPLE_031002</name>
</gene>
<keyword evidence="1" id="KW-0812">Transmembrane</keyword>
<proteinExistence type="predicted"/>
<feature type="non-terminal residue" evidence="2">
    <location>
        <position position="1"/>
    </location>
</feature>
<dbReference type="EMBL" id="JAHRIP010050811">
    <property type="protein sequence ID" value="MEQ2300948.1"/>
    <property type="molecule type" value="Genomic_DNA"/>
</dbReference>
<feature type="transmembrane region" description="Helical" evidence="1">
    <location>
        <begin position="35"/>
        <end position="56"/>
    </location>
</feature>
<dbReference type="Proteomes" id="UP001469553">
    <property type="component" value="Unassembled WGS sequence"/>
</dbReference>
<sequence length="125" mass="14135">PSPNPVPDMNRDSFHFPYPLKIKPLSHTSTRDTSLTQVAFLPAYMFICVYVGTLSFRKAKKDPLPATNCLSHSTLSLNPPRSGYFFPSFFFLLFLHLSMGGFVWLSEAQNTDSFGELNMILRNTP</sequence>
<name>A0ABV0Z650_9TELE</name>
<evidence type="ECO:0000313" key="2">
    <source>
        <dbReference type="EMBL" id="MEQ2300948.1"/>
    </source>
</evidence>
<keyword evidence="3" id="KW-1185">Reference proteome</keyword>
<accession>A0ABV0Z650</accession>
<protein>
    <submittedName>
        <fullName evidence="2">Uncharacterized protein</fullName>
    </submittedName>
</protein>
<reference evidence="2 3" key="1">
    <citation type="submission" date="2021-06" db="EMBL/GenBank/DDBJ databases">
        <authorList>
            <person name="Palmer J.M."/>
        </authorList>
    </citation>
    <scope>NUCLEOTIDE SEQUENCE [LARGE SCALE GENOMIC DNA]</scope>
    <source>
        <strain evidence="2 3">AS_MEX2019</strain>
        <tissue evidence="2">Muscle</tissue>
    </source>
</reference>
<organism evidence="2 3">
    <name type="scientific">Ameca splendens</name>
    <dbReference type="NCBI Taxonomy" id="208324"/>
    <lineage>
        <taxon>Eukaryota</taxon>
        <taxon>Metazoa</taxon>
        <taxon>Chordata</taxon>
        <taxon>Craniata</taxon>
        <taxon>Vertebrata</taxon>
        <taxon>Euteleostomi</taxon>
        <taxon>Actinopterygii</taxon>
        <taxon>Neopterygii</taxon>
        <taxon>Teleostei</taxon>
        <taxon>Neoteleostei</taxon>
        <taxon>Acanthomorphata</taxon>
        <taxon>Ovalentaria</taxon>
        <taxon>Atherinomorphae</taxon>
        <taxon>Cyprinodontiformes</taxon>
        <taxon>Goodeidae</taxon>
        <taxon>Ameca</taxon>
    </lineage>
</organism>
<keyword evidence="1" id="KW-0472">Membrane</keyword>